<dbReference type="OrthoDB" id="3191258at2"/>
<organism evidence="2 3">
    <name type="scientific">Streptomyces hoynatensis</name>
    <dbReference type="NCBI Taxonomy" id="1141874"/>
    <lineage>
        <taxon>Bacteria</taxon>
        <taxon>Bacillati</taxon>
        <taxon>Actinomycetota</taxon>
        <taxon>Actinomycetes</taxon>
        <taxon>Kitasatosporales</taxon>
        <taxon>Streptomycetaceae</taxon>
        <taxon>Streptomyces</taxon>
    </lineage>
</organism>
<name>A0A3A9YYM3_9ACTN</name>
<evidence type="ECO:0000313" key="3">
    <source>
        <dbReference type="Proteomes" id="UP000272474"/>
    </source>
</evidence>
<dbReference type="SUPFAM" id="SSF51735">
    <property type="entry name" value="NAD(P)-binding Rossmann-fold domains"/>
    <property type="match status" value="1"/>
</dbReference>
<dbReference type="Pfam" id="PF13460">
    <property type="entry name" value="NAD_binding_10"/>
    <property type="match status" value="1"/>
</dbReference>
<reference evidence="2 3" key="1">
    <citation type="journal article" date="2014" name="Int. J. Syst. Evol. Microbiol.">
        <title>Streptomyces hoynatensis sp. nov., isolated from deep marine sediment.</title>
        <authorList>
            <person name="Veyisoglu A."/>
            <person name="Sahin N."/>
        </authorList>
    </citation>
    <scope>NUCLEOTIDE SEQUENCE [LARGE SCALE GENOMIC DNA]</scope>
    <source>
        <strain evidence="2 3">KCTC 29097</strain>
    </source>
</reference>
<evidence type="ECO:0000259" key="1">
    <source>
        <dbReference type="Pfam" id="PF13460"/>
    </source>
</evidence>
<keyword evidence="3" id="KW-1185">Reference proteome</keyword>
<dbReference type="EMBL" id="RBAL01000008">
    <property type="protein sequence ID" value="RKN41181.1"/>
    <property type="molecule type" value="Genomic_DNA"/>
</dbReference>
<dbReference type="RefSeq" id="WP_120680081.1">
    <property type="nucleotide sequence ID" value="NZ_RBAL01000008.1"/>
</dbReference>
<dbReference type="GO" id="GO:0016646">
    <property type="term" value="F:oxidoreductase activity, acting on the CH-NH group of donors, NAD or NADP as acceptor"/>
    <property type="evidence" value="ECO:0007669"/>
    <property type="project" value="TreeGrafter"/>
</dbReference>
<accession>A0A3A9YYM3</accession>
<protein>
    <submittedName>
        <fullName evidence="2">NAD-dependent epimerase/dehydratase family protein</fullName>
    </submittedName>
</protein>
<dbReference type="InterPro" id="IPR016040">
    <property type="entry name" value="NAD(P)-bd_dom"/>
</dbReference>
<proteinExistence type="predicted"/>
<comment type="caution">
    <text evidence="2">The sequence shown here is derived from an EMBL/GenBank/DDBJ whole genome shotgun (WGS) entry which is preliminary data.</text>
</comment>
<sequence>MRIAVFGATGYAGRHLVNEALARGHEVVGLARKTDALAGRQGLVPLAGSVHDAAFVRQVAADADVLALAVPGKKGDEGVELADSVPEIGAAAAAGGCRLGVVGGAGSLHVTEGGPLLLDSPGFPDFVKPEATSHLRALTALRELPAAVDWFYLSPAAFFGAHAPGSRTGEYRVGGEVLVSRNGMSTIGGEDYAIAFLDEIERPRHRRRRFTVGY</sequence>
<dbReference type="InterPro" id="IPR036291">
    <property type="entry name" value="NAD(P)-bd_dom_sf"/>
</dbReference>
<dbReference type="Gene3D" id="3.40.50.720">
    <property type="entry name" value="NAD(P)-binding Rossmann-like Domain"/>
    <property type="match status" value="1"/>
</dbReference>
<dbReference type="PANTHER" id="PTHR43355:SF2">
    <property type="entry name" value="FLAVIN REDUCTASE (NADPH)"/>
    <property type="match status" value="1"/>
</dbReference>
<dbReference type="Proteomes" id="UP000272474">
    <property type="component" value="Unassembled WGS sequence"/>
</dbReference>
<dbReference type="PANTHER" id="PTHR43355">
    <property type="entry name" value="FLAVIN REDUCTASE (NADPH)"/>
    <property type="match status" value="1"/>
</dbReference>
<dbReference type="AlphaFoldDB" id="A0A3A9YYM3"/>
<evidence type="ECO:0000313" key="2">
    <source>
        <dbReference type="EMBL" id="RKN41181.1"/>
    </source>
</evidence>
<gene>
    <name evidence="2" type="ORF">D7294_15740</name>
</gene>
<feature type="domain" description="NAD(P)-binding" evidence="1">
    <location>
        <begin position="7"/>
        <end position="160"/>
    </location>
</feature>
<dbReference type="InterPro" id="IPR051606">
    <property type="entry name" value="Polyketide_Oxido-like"/>
</dbReference>